<feature type="domain" description="Acyltransferase 3" evidence="8">
    <location>
        <begin position="3"/>
        <end position="308"/>
    </location>
</feature>
<feature type="transmembrane region" description="Helical" evidence="7">
    <location>
        <begin position="7"/>
        <end position="27"/>
    </location>
</feature>
<organism evidence="9 10">
    <name type="scientific">Acinetobacter lwoffii</name>
    <dbReference type="NCBI Taxonomy" id="28090"/>
    <lineage>
        <taxon>Bacteria</taxon>
        <taxon>Pseudomonadati</taxon>
        <taxon>Pseudomonadota</taxon>
        <taxon>Gammaproteobacteria</taxon>
        <taxon>Moraxellales</taxon>
        <taxon>Moraxellaceae</taxon>
        <taxon>Acinetobacter</taxon>
    </lineage>
</organism>
<evidence type="ECO:0000313" key="9">
    <source>
        <dbReference type="EMBL" id="QKU20033.1"/>
    </source>
</evidence>
<dbReference type="GO" id="GO:0009246">
    <property type="term" value="P:enterobacterial common antigen biosynthetic process"/>
    <property type="evidence" value="ECO:0007669"/>
    <property type="project" value="TreeGrafter"/>
</dbReference>
<keyword evidence="6 7" id="KW-0472">Membrane</keyword>
<feature type="transmembrane region" description="Helical" evidence="7">
    <location>
        <begin position="232"/>
        <end position="248"/>
    </location>
</feature>
<evidence type="ECO:0000313" key="10">
    <source>
        <dbReference type="Proteomes" id="UP000509126"/>
    </source>
</evidence>
<dbReference type="InterPro" id="IPR002656">
    <property type="entry name" value="Acyl_transf_3_dom"/>
</dbReference>
<feature type="transmembrane region" description="Helical" evidence="7">
    <location>
        <begin position="145"/>
        <end position="162"/>
    </location>
</feature>
<evidence type="ECO:0000256" key="7">
    <source>
        <dbReference type="SAM" id="Phobius"/>
    </source>
</evidence>
<evidence type="ECO:0000256" key="1">
    <source>
        <dbReference type="ARBA" id="ARBA00004651"/>
    </source>
</evidence>
<dbReference type="GO" id="GO:0005886">
    <property type="term" value="C:plasma membrane"/>
    <property type="evidence" value="ECO:0007669"/>
    <property type="project" value="UniProtKB-SubCell"/>
</dbReference>
<accession>A0A6N1MDM4</accession>
<reference evidence="9 10" key="1">
    <citation type="submission" date="2019-11" db="EMBL/GenBank/DDBJ databases">
        <title>FDA dAtabase for Regulatory Grade micrObial Sequences (FDA-ARGOS): Supporting development and validation of Infectious Disease Dx tests.</title>
        <authorList>
            <person name="Patel R."/>
            <person name="Rucinski S."/>
            <person name="Tallon L."/>
            <person name="Sadzewicz L."/>
            <person name="Vavikolanu K."/>
            <person name="Mehta A."/>
            <person name="Aluvathingal J."/>
            <person name="Nadendla S."/>
            <person name="Nandy P."/>
            <person name="Geyer C."/>
            <person name="Yan Y."/>
            <person name="Sichtig H."/>
        </authorList>
    </citation>
    <scope>NUCLEOTIDE SEQUENCE [LARGE SCALE GENOMIC DNA]</scope>
    <source>
        <strain evidence="9 10">FDAARGOS_557</strain>
    </source>
</reference>
<comment type="subcellular location">
    <subcellularLocation>
        <location evidence="1">Cell membrane</location>
        <topology evidence="1">Multi-pass membrane protein</topology>
    </subcellularLocation>
</comment>
<evidence type="ECO:0000256" key="4">
    <source>
        <dbReference type="ARBA" id="ARBA00022692"/>
    </source>
</evidence>
<keyword evidence="9" id="KW-0808">Transferase</keyword>
<evidence type="ECO:0000256" key="2">
    <source>
        <dbReference type="ARBA" id="ARBA00007400"/>
    </source>
</evidence>
<dbReference type="AlphaFoldDB" id="A0A6N1MDM4"/>
<gene>
    <name evidence="9" type="ORF">FOB19_00350</name>
</gene>
<dbReference type="PANTHER" id="PTHR40074">
    <property type="entry name" value="O-ACETYLTRANSFERASE WECH"/>
    <property type="match status" value="1"/>
</dbReference>
<feature type="transmembrane region" description="Helical" evidence="7">
    <location>
        <begin position="80"/>
        <end position="98"/>
    </location>
</feature>
<proteinExistence type="inferred from homology"/>
<evidence type="ECO:0000256" key="3">
    <source>
        <dbReference type="ARBA" id="ARBA00022475"/>
    </source>
</evidence>
<sequence>MIYQINSIRAIACLAVVIVHITAVFYFENKYFSKDIFEYINQIARFGTPIFCIITGFLFSNYFFNNFNINNFFKSRFEKILIPYLLWSLFYLALVYFFLRQNFPENILYSIIFGKSFYHLYFISIILQFCILFPILRKIKFKNDIITVFTFFIINLLCLIFFKESDFFILSESSFLGFWIFYFYFGLYFNKIIHFLQKLNLKLVISTLFIILLIMCLEIYLSEQIFGSRRVLNLFIVPPIFVILFWIFSKKQSKALNFIGYFSMGIYLIHPIVILILKRIIGIDLIHEKPLFFSIILLIFTLIITICLILIIVKFPFSKYLGEFKHEVRQFEKSYDNQQAEQISLMV</sequence>
<feature type="transmembrane region" description="Helical" evidence="7">
    <location>
        <begin position="168"/>
        <end position="189"/>
    </location>
</feature>
<dbReference type="Pfam" id="PF01757">
    <property type="entry name" value="Acyl_transf_3"/>
    <property type="match status" value="1"/>
</dbReference>
<keyword evidence="5 7" id="KW-1133">Transmembrane helix</keyword>
<feature type="transmembrane region" description="Helical" evidence="7">
    <location>
        <begin position="118"/>
        <end position="136"/>
    </location>
</feature>
<dbReference type="Proteomes" id="UP000509126">
    <property type="component" value="Chromosome"/>
</dbReference>
<protein>
    <submittedName>
        <fullName evidence="9">Acyltransferase</fullName>
    </submittedName>
</protein>
<keyword evidence="4 7" id="KW-0812">Transmembrane</keyword>
<keyword evidence="9" id="KW-0012">Acyltransferase</keyword>
<name>A0A6N1MDM4_ACILW</name>
<evidence type="ECO:0000259" key="8">
    <source>
        <dbReference type="Pfam" id="PF01757"/>
    </source>
</evidence>
<feature type="transmembrane region" description="Helical" evidence="7">
    <location>
        <begin position="292"/>
        <end position="313"/>
    </location>
</feature>
<comment type="similarity">
    <text evidence="2">Belongs to the acyltransferase 3 family.</text>
</comment>
<dbReference type="GO" id="GO:0016413">
    <property type="term" value="F:O-acetyltransferase activity"/>
    <property type="evidence" value="ECO:0007669"/>
    <property type="project" value="TreeGrafter"/>
</dbReference>
<feature type="transmembrane region" description="Helical" evidence="7">
    <location>
        <begin position="39"/>
        <end position="59"/>
    </location>
</feature>
<feature type="transmembrane region" description="Helical" evidence="7">
    <location>
        <begin position="201"/>
        <end position="220"/>
    </location>
</feature>
<evidence type="ECO:0000256" key="6">
    <source>
        <dbReference type="ARBA" id="ARBA00023136"/>
    </source>
</evidence>
<feature type="transmembrane region" description="Helical" evidence="7">
    <location>
        <begin position="255"/>
        <end position="277"/>
    </location>
</feature>
<dbReference type="PANTHER" id="PTHR40074:SF2">
    <property type="entry name" value="O-ACETYLTRANSFERASE WECH"/>
    <property type="match status" value="1"/>
</dbReference>
<evidence type="ECO:0000256" key="5">
    <source>
        <dbReference type="ARBA" id="ARBA00022989"/>
    </source>
</evidence>
<dbReference type="RefSeq" id="WP_174894012.1">
    <property type="nucleotide sequence ID" value="NZ_CP054803.1"/>
</dbReference>
<dbReference type="EMBL" id="CP054803">
    <property type="protein sequence ID" value="QKU20033.1"/>
    <property type="molecule type" value="Genomic_DNA"/>
</dbReference>
<keyword evidence="3" id="KW-1003">Cell membrane</keyword>